<dbReference type="SUPFAM" id="SSF56300">
    <property type="entry name" value="Metallo-dependent phosphatases"/>
    <property type="match status" value="1"/>
</dbReference>
<dbReference type="InterPro" id="IPR006186">
    <property type="entry name" value="Ser/Thr-sp_prot-phosphatase"/>
</dbReference>
<evidence type="ECO:0000256" key="2">
    <source>
        <dbReference type="ARBA" id="ARBA00008294"/>
    </source>
</evidence>
<evidence type="ECO:0000256" key="5">
    <source>
        <dbReference type="RuleBase" id="RU004273"/>
    </source>
</evidence>
<organism evidence="7 8">
    <name type="scientific">Symbiodinium pilosum</name>
    <name type="common">Dinoflagellate</name>
    <dbReference type="NCBI Taxonomy" id="2952"/>
    <lineage>
        <taxon>Eukaryota</taxon>
        <taxon>Sar</taxon>
        <taxon>Alveolata</taxon>
        <taxon>Dinophyceae</taxon>
        <taxon>Suessiales</taxon>
        <taxon>Symbiodiniaceae</taxon>
        <taxon>Symbiodinium</taxon>
    </lineage>
</organism>
<dbReference type="OrthoDB" id="413669at2759"/>
<evidence type="ECO:0000259" key="6">
    <source>
        <dbReference type="PROSITE" id="PS50222"/>
    </source>
</evidence>
<dbReference type="GO" id="GO:0004722">
    <property type="term" value="F:protein serine/threonine phosphatase activity"/>
    <property type="evidence" value="ECO:0007669"/>
    <property type="project" value="UniProtKB-EC"/>
</dbReference>
<dbReference type="SUPFAM" id="SSF47473">
    <property type="entry name" value="EF-hand"/>
    <property type="match status" value="1"/>
</dbReference>
<dbReference type="AlphaFoldDB" id="A0A812YCX5"/>
<dbReference type="PRINTS" id="PR00114">
    <property type="entry name" value="STPHPHTASE"/>
</dbReference>
<evidence type="ECO:0000313" key="8">
    <source>
        <dbReference type="Proteomes" id="UP000649617"/>
    </source>
</evidence>
<evidence type="ECO:0000256" key="1">
    <source>
        <dbReference type="ARBA" id="ARBA00001936"/>
    </source>
</evidence>
<name>A0A812YCX5_SYMPI</name>
<comment type="catalytic activity">
    <reaction evidence="5">
        <text>O-phospho-L-threonyl-[protein] + H2O = L-threonyl-[protein] + phosphate</text>
        <dbReference type="Rhea" id="RHEA:47004"/>
        <dbReference type="Rhea" id="RHEA-COMP:11060"/>
        <dbReference type="Rhea" id="RHEA-COMP:11605"/>
        <dbReference type="ChEBI" id="CHEBI:15377"/>
        <dbReference type="ChEBI" id="CHEBI:30013"/>
        <dbReference type="ChEBI" id="CHEBI:43474"/>
        <dbReference type="ChEBI" id="CHEBI:61977"/>
        <dbReference type="EC" id="3.1.3.16"/>
    </reaction>
</comment>
<dbReference type="Pfam" id="PF00149">
    <property type="entry name" value="Metallophos"/>
    <property type="match status" value="1"/>
</dbReference>
<comment type="cofactor">
    <cofactor evidence="1">
        <name>Mn(2+)</name>
        <dbReference type="ChEBI" id="CHEBI:29035"/>
    </cofactor>
</comment>
<feature type="non-terminal residue" evidence="7">
    <location>
        <position position="1"/>
    </location>
</feature>
<protein>
    <recommendedName>
        <fullName evidence="5">Serine/threonine-protein phosphatase</fullName>
        <ecNumber evidence="5">3.1.3.16</ecNumber>
    </recommendedName>
</protein>
<dbReference type="EC" id="3.1.3.16" evidence="5"/>
<dbReference type="Proteomes" id="UP000649617">
    <property type="component" value="Unassembled WGS sequence"/>
</dbReference>
<gene>
    <name evidence="7" type="primary">ppt1</name>
    <name evidence="7" type="ORF">SPIL2461_LOCUS22459</name>
</gene>
<dbReference type="SMART" id="SM00156">
    <property type="entry name" value="PP2Ac"/>
    <property type="match status" value="1"/>
</dbReference>
<dbReference type="Gene3D" id="3.60.21.10">
    <property type="match status" value="1"/>
</dbReference>
<dbReference type="InterPro" id="IPR051134">
    <property type="entry name" value="PPP_phosphatase"/>
</dbReference>
<dbReference type="PANTHER" id="PTHR45668">
    <property type="entry name" value="SERINE/THREONINE-PROTEIN PHOSPHATASE 5-RELATED"/>
    <property type="match status" value="1"/>
</dbReference>
<evidence type="ECO:0000256" key="4">
    <source>
        <dbReference type="ARBA" id="ARBA00023211"/>
    </source>
</evidence>
<dbReference type="PROSITE" id="PS00125">
    <property type="entry name" value="SER_THR_PHOSPHATASE"/>
    <property type="match status" value="1"/>
</dbReference>
<keyword evidence="5" id="KW-0378">Hydrolase</keyword>
<comment type="similarity">
    <text evidence="2 5">Belongs to the PPP phosphatase family.</text>
</comment>
<sequence>MAISCTECLEGTWDKIQELLSAAGLSDVAQATHHDLLELVTELESIQESRVLVDQGLLADLIRKYDSQMQNRSGPFPEYLSLDLPVDEREYKMLPLPTKTLRPILEGTTASELLDHLREEFDVPLHPHFVMRILELSIDLHTKRDKAHGPVMKLQVPGVAQSVVNVNVSESCSIAQSRIVVLGDTHGQLADVLWAVSELGLPSEKNVYVLNGDIADRCDWSTEIFMLFLTITLQYPNDPVVVINRGNHECMTINGSRCGGFQYELLDKYGAIWGPYLHSMFGSLFRILPVATLVNNVVLVIHGGVGRDPENQLRRLQDLDADLREASVNPWGLEGDEGMDALVDALWSDPTDMPGSRVNTRGTGHTWGPDYTKRFCQSNGVKLVIRSHQVPQDQSGVYVHKAHKSQLITVFSASNYRGRKNRAGAVILQPGASEDSLDALCHDLGSCPSWRVLSKSANLKPRTRLQGDIVDDELIAELLQHSMGLLAEWRVPLWEACTREDVSLKGVISLSSWRRICRNTTKIYIDWVLVARLVGGASQNNLRYMETLNRFGFEIASQVVESRLASSVLASIYLTMMRADESLQQLMGNLCQAGQRAAPARQLLDGLCEILRRNGVTGPETAAVLRSMEAHIGSRQTTLIDVADFLSAWRCAAGISAELTPQQSELSARISRLLGSERRCRKRLSSLAPASSTTLMDFFNMADTDGDGYMSIDEGFDALVKHLHQTTGRE</sequence>
<dbReference type="PROSITE" id="PS50222">
    <property type="entry name" value="EF_HAND_2"/>
    <property type="match status" value="1"/>
</dbReference>
<dbReference type="InterPro" id="IPR002048">
    <property type="entry name" value="EF_hand_dom"/>
</dbReference>
<dbReference type="InterPro" id="IPR011992">
    <property type="entry name" value="EF-hand-dom_pair"/>
</dbReference>
<dbReference type="EMBL" id="CAJNIZ010047315">
    <property type="protein sequence ID" value="CAE7766011.1"/>
    <property type="molecule type" value="Genomic_DNA"/>
</dbReference>
<dbReference type="GO" id="GO:0005509">
    <property type="term" value="F:calcium ion binding"/>
    <property type="evidence" value="ECO:0007669"/>
    <property type="project" value="InterPro"/>
</dbReference>
<dbReference type="InterPro" id="IPR029052">
    <property type="entry name" value="Metallo-depent_PP-like"/>
</dbReference>
<evidence type="ECO:0000256" key="3">
    <source>
        <dbReference type="ARBA" id="ARBA00022723"/>
    </source>
</evidence>
<keyword evidence="8" id="KW-1185">Reference proteome</keyword>
<feature type="domain" description="EF-hand" evidence="6">
    <location>
        <begin position="690"/>
        <end position="725"/>
    </location>
</feature>
<dbReference type="PANTHER" id="PTHR45668:SF5">
    <property type="entry name" value="SERINE_THREONINE-PROTEIN PHOSPHATASE 5"/>
    <property type="match status" value="1"/>
</dbReference>
<keyword evidence="3" id="KW-0479">Metal-binding</keyword>
<comment type="caution">
    <text evidence="7">The sequence shown here is derived from an EMBL/GenBank/DDBJ whole genome shotgun (WGS) entry which is preliminary data.</text>
</comment>
<reference evidence="7" key="1">
    <citation type="submission" date="2021-02" db="EMBL/GenBank/DDBJ databases">
        <authorList>
            <person name="Dougan E. K."/>
            <person name="Rhodes N."/>
            <person name="Thang M."/>
            <person name="Chan C."/>
        </authorList>
    </citation>
    <scope>NUCLEOTIDE SEQUENCE</scope>
</reference>
<accession>A0A812YCX5</accession>
<keyword evidence="4" id="KW-0464">Manganese</keyword>
<dbReference type="InterPro" id="IPR004843">
    <property type="entry name" value="Calcineurin-like_PHP"/>
</dbReference>
<proteinExistence type="inferred from homology"/>
<evidence type="ECO:0000313" key="7">
    <source>
        <dbReference type="EMBL" id="CAE7766011.1"/>
    </source>
</evidence>